<dbReference type="NCBIfam" id="TIGR01494">
    <property type="entry name" value="ATPase_P-type"/>
    <property type="match status" value="1"/>
</dbReference>
<evidence type="ECO:0000256" key="17">
    <source>
        <dbReference type="RuleBase" id="RU362081"/>
    </source>
</evidence>
<dbReference type="FunFam" id="2.70.150.10:FF:000002">
    <property type="entry name" value="Copper-transporting ATPase 1, putative"/>
    <property type="match status" value="1"/>
</dbReference>
<keyword evidence="3" id="KW-0813">Transport</keyword>
<dbReference type="InterPro" id="IPR059000">
    <property type="entry name" value="ATPase_P-type_domA"/>
</dbReference>
<feature type="transmembrane region" description="Helical" evidence="17">
    <location>
        <begin position="232"/>
        <end position="255"/>
    </location>
</feature>
<dbReference type="SFLD" id="SFLDG00002">
    <property type="entry name" value="C1.7:_P-type_atpase_like"/>
    <property type="match status" value="1"/>
</dbReference>
<dbReference type="CDD" id="cd02094">
    <property type="entry name" value="P-type_ATPase_Cu-like"/>
    <property type="match status" value="1"/>
</dbReference>
<keyword evidence="14" id="KW-0406">Ion transport</keyword>
<evidence type="ECO:0000259" key="18">
    <source>
        <dbReference type="PROSITE" id="PS50846"/>
    </source>
</evidence>
<keyword evidence="6" id="KW-0677">Repeat</keyword>
<dbReference type="SUPFAM" id="SSF81653">
    <property type="entry name" value="Calcium ATPase, transduction domain A"/>
    <property type="match status" value="1"/>
</dbReference>
<evidence type="ECO:0000256" key="16">
    <source>
        <dbReference type="ARBA" id="ARBA00080126"/>
    </source>
</evidence>
<evidence type="ECO:0000256" key="4">
    <source>
        <dbReference type="ARBA" id="ARBA00022692"/>
    </source>
</evidence>
<keyword evidence="5 17" id="KW-0479">Metal-binding</keyword>
<keyword evidence="7 17" id="KW-0547">Nucleotide-binding</keyword>
<dbReference type="InterPro" id="IPR006122">
    <property type="entry name" value="HMA_Cu_ion-bd"/>
</dbReference>
<feature type="transmembrane region" description="Helical" evidence="17">
    <location>
        <begin position="916"/>
        <end position="935"/>
    </location>
</feature>
<dbReference type="PANTHER" id="PTHR43520">
    <property type="entry name" value="ATP7, ISOFORM B"/>
    <property type="match status" value="1"/>
</dbReference>
<dbReference type="InterPro" id="IPR023299">
    <property type="entry name" value="ATPase_P-typ_cyto_dom_N"/>
</dbReference>
<dbReference type="SUPFAM" id="SSF81665">
    <property type="entry name" value="Calcium ATPase, transmembrane domain M"/>
    <property type="match status" value="1"/>
</dbReference>
<evidence type="ECO:0000256" key="1">
    <source>
        <dbReference type="ARBA" id="ARBA00004127"/>
    </source>
</evidence>
<dbReference type="Gene3D" id="3.40.1110.10">
    <property type="entry name" value="Calcium-transporting ATPase, cytoplasmic domain N"/>
    <property type="match status" value="1"/>
</dbReference>
<feature type="transmembrane region" description="Helical" evidence="17">
    <location>
        <begin position="339"/>
        <end position="356"/>
    </location>
</feature>
<dbReference type="Pfam" id="PF00403">
    <property type="entry name" value="HMA"/>
    <property type="match status" value="3"/>
</dbReference>
<dbReference type="AlphaFoldDB" id="A0AAF0J861"/>
<dbReference type="SUPFAM" id="SSF56784">
    <property type="entry name" value="HAD-like"/>
    <property type="match status" value="1"/>
</dbReference>
<keyword evidence="9 17" id="KW-0067">ATP-binding</keyword>
<dbReference type="PROSITE" id="PS01047">
    <property type="entry name" value="HMA_1"/>
    <property type="match status" value="2"/>
</dbReference>
<dbReference type="Gene3D" id="3.40.50.1000">
    <property type="entry name" value="HAD superfamily/HAD-like"/>
    <property type="match status" value="1"/>
</dbReference>
<feature type="transmembrane region" description="Helical" evidence="17">
    <location>
        <begin position="493"/>
        <end position="515"/>
    </location>
</feature>
<evidence type="ECO:0000313" key="19">
    <source>
        <dbReference type="EMBL" id="WFD36765.1"/>
    </source>
</evidence>
<dbReference type="SFLD" id="SFLDF00027">
    <property type="entry name" value="p-type_atpase"/>
    <property type="match status" value="1"/>
</dbReference>
<comment type="subcellular location">
    <subcellularLocation>
        <location evidence="1">Endomembrane system</location>
        <topology evidence="1">Multi-pass membrane protein</topology>
    </subcellularLocation>
    <subcellularLocation>
        <location evidence="17">Membrane</location>
    </subcellularLocation>
</comment>
<dbReference type="Proteomes" id="UP001219933">
    <property type="component" value="Chromosome 5"/>
</dbReference>
<dbReference type="GO" id="GO:0016020">
    <property type="term" value="C:membrane"/>
    <property type="evidence" value="ECO:0007669"/>
    <property type="project" value="UniProtKB-SubCell"/>
</dbReference>
<reference evidence="19" key="1">
    <citation type="submission" date="2023-03" db="EMBL/GenBank/DDBJ databases">
        <title>Mating type loci evolution in Malassezia.</title>
        <authorList>
            <person name="Coelho M.A."/>
        </authorList>
    </citation>
    <scope>NUCLEOTIDE SEQUENCE</scope>
    <source>
        <strain evidence="19">CBS 11721</strain>
    </source>
</reference>
<dbReference type="Gene3D" id="3.30.70.100">
    <property type="match status" value="3"/>
</dbReference>
<dbReference type="EMBL" id="CP119881">
    <property type="protein sequence ID" value="WFD36765.1"/>
    <property type="molecule type" value="Genomic_DNA"/>
</dbReference>
<dbReference type="InterPro" id="IPR027256">
    <property type="entry name" value="P-typ_ATPase_IB"/>
</dbReference>
<organism evidence="19 20">
    <name type="scientific">Malassezia cuniculi</name>
    <dbReference type="NCBI Taxonomy" id="948313"/>
    <lineage>
        <taxon>Eukaryota</taxon>
        <taxon>Fungi</taxon>
        <taxon>Dikarya</taxon>
        <taxon>Basidiomycota</taxon>
        <taxon>Ustilaginomycotina</taxon>
        <taxon>Malasseziomycetes</taxon>
        <taxon>Malasseziales</taxon>
        <taxon>Malasseziaceae</taxon>
        <taxon>Malassezia</taxon>
    </lineage>
</organism>
<dbReference type="GO" id="GO:0005524">
    <property type="term" value="F:ATP binding"/>
    <property type="evidence" value="ECO:0007669"/>
    <property type="project" value="UniProtKB-UniRule"/>
</dbReference>
<evidence type="ECO:0000256" key="6">
    <source>
        <dbReference type="ARBA" id="ARBA00022737"/>
    </source>
</evidence>
<dbReference type="CDD" id="cd00371">
    <property type="entry name" value="HMA"/>
    <property type="match status" value="3"/>
</dbReference>
<dbReference type="InterPro" id="IPR001757">
    <property type="entry name" value="P_typ_ATPase"/>
</dbReference>
<dbReference type="GO" id="GO:0012505">
    <property type="term" value="C:endomembrane system"/>
    <property type="evidence" value="ECO:0007669"/>
    <property type="project" value="UniProtKB-SubCell"/>
</dbReference>
<dbReference type="PROSITE" id="PS50846">
    <property type="entry name" value="HMA_2"/>
    <property type="match status" value="3"/>
</dbReference>
<feature type="transmembrane region" description="Helical" evidence="17">
    <location>
        <begin position="887"/>
        <end position="910"/>
    </location>
</feature>
<evidence type="ECO:0000256" key="9">
    <source>
        <dbReference type="ARBA" id="ARBA00022840"/>
    </source>
</evidence>
<keyword evidence="4 17" id="KW-0812">Transmembrane</keyword>
<dbReference type="SFLD" id="SFLDS00003">
    <property type="entry name" value="Haloacid_Dehalogenase"/>
    <property type="match status" value="1"/>
</dbReference>
<dbReference type="InterPro" id="IPR008250">
    <property type="entry name" value="ATPase_P-typ_transduc_dom_A_sf"/>
</dbReference>
<dbReference type="Pfam" id="PF00702">
    <property type="entry name" value="Hydrolase"/>
    <property type="match status" value="1"/>
</dbReference>
<dbReference type="GO" id="GO:0005507">
    <property type="term" value="F:copper ion binding"/>
    <property type="evidence" value="ECO:0007669"/>
    <property type="project" value="InterPro"/>
</dbReference>
<dbReference type="GO" id="GO:0055070">
    <property type="term" value="P:copper ion homeostasis"/>
    <property type="evidence" value="ECO:0007669"/>
    <property type="project" value="TreeGrafter"/>
</dbReference>
<keyword evidence="12 17" id="KW-1133">Transmembrane helix</keyword>
<keyword evidence="20" id="KW-1185">Reference proteome</keyword>
<evidence type="ECO:0000256" key="12">
    <source>
        <dbReference type="ARBA" id="ARBA00022989"/>
    </source>
</evidence>
<dbReference type="FunFam" id="3.30.70.100:FF:000005">
    <property type="entry name" value="Copper-exporting P-type ATPase A"/>
    <property type="match status" value="1"/>
</dbReference>
<dbReference type="FunFam" id="3.30.70.100:FF:000001">
    <property type="entry name" value="ATPase copper transporting beta"/>
    <property type="match status" value="2"/>
</dbReference>
<dbReference type="InterPro" id="IPR017969">
    <property type="entry name" value="Heavy-metal-associated_CS"/>
</dbReference>
<keyword evidence="11" id="KW-1278">Translocase</keyword>
<feature type="transmembrane region" description="Helical" evidence="17">
    <location>
        <begin position="306"/>
        <end position="327"/>
    </location>
</feature>
<dbReference type="EC" id="7.2.2.8" evidence="2"/>
<dbReference type="InterPro" id="IPR023298">
    <property type="entry name" value="ATPase_P-typ_TM_dom_sf"/>
</dbReference>
<dbReference type="InterPro" id="IPR036163">
    <property type="entry name" value="HMA_dom_sf"/>
</dbReference>
<dbReference type="NCBIfam" id="TIGR00003">
    <property type="entry name" value="copper ion binding protein"/>
    <property type="match status" value="2"/>
</dbReference>
<dbReference type="InterPro" id="IPR036412">
    <property type="entry name" value="HAD-like_sf"/>
</dbReference>
<evidence type="ECO:0000256" key="8">
    <source>
        <dbReference type="ARBA" id="ARBA00022796"/>
    </source>
</evidence>
<feature type="domain" description="HMA" evidence="18">
    <location>
        <begin position="141"/>
        <end position="207"/>
    </location>
</feature>
<dbReference type="PRINTS" id="PR00119">
    <property type="entry name" value="CATATPASE"/>
</dbReference>
<sequence>MTCGACSSSIEAALGSQEGIQSASVALLAEEATVSYDAAVWTPERVAEAIRDTGFDADIVETDTKDQCTATTRLHVRGMTCSACVASIEQGLQQKGIHSVAVALLAESATIAYDPSVWTPEQLATEIEDMGFEATVAADDEAAVIRIFGMTCSACTSSVEQALLNVPGVRGASVSLAMQQARVEYTPAETGVREIVDAIHDAGFDAIVHDERDATQLASLTRIAETAEWRRTFLVSLSFAIPVFLVSMVFPHTALRSLVMSQVLPNLYLKDVVCLLLTMPVQFGLGRRFYVASWRALSHGSATMDVLVVTGTTATWTFSVVSMAIALGCTGVCHMPPTFFDTSTMLITFVSLGRYLESNAKGRTSEALTQLIRLAPQSATLYTNKTCTEERVVPAELLRAGDVIKVLPGERIAADGVVVHGRSAIDESMVTGESIPVDKEVGSAVLGGTVNGSGSLDVSVTRAGRDTSLSQIVRLVSDAQLSKAPIQDFADRVAGVFVPCILVLGTVTFIFWFLVSHVLPQSVQPGIFRLEHTNKLVECLKLCVSVVVVACPCALGLSTPTAVMVGTGVGAQNGILVKGGGPIEAAGAVGHMVFDKTGTLSYGVLEVASWWWRHDAQPLLAAIGAVESKSEHPIGAAIVRHAHKVLGKDAFSVVPVHTFEALGGSGVRARVTFADAERDVLVGKLDLVGAQLDAGCAEFVEAQENLGRTVVYAAVDGELVAMFALADTLKPDAQRAIHLLQSHGIKCSIMTGDSPRTTAAVTASLGIPPDNIHAGLSPNGKLALLERLKAQGAQEQSQYDANLARAGFIMRCIKSFYRQPRTRVAMVGDGINDAPALACADFSIALHSGADIALEAASIVLMRTDILDVPVALDLCEKVHSRIRINYIYATFYNMILIPLAMGVLLPWGIRLHPVMAAAAMACSSVSVVCSSLLLKKWKRPLEASSDEPLASSLGTRTRGVFDALFPWRRQEHEYIPLEMA</sequence>
<dbReference type="GO" id="GO:0140581">
    <property type="term" value="F:P-type monovalent copper transporter activity"/>
    <property type="evidence" value="ECO:0007669"/>
    <property type="project" value="UniProtKB-EC"/>
</dbReference>
<evidence type="ECO:0000256" key="13">
    <source>
        <dbReference type="ARBA" id="ARBA00023008"/>
    </source>
</evidence>
<evidence type="ECO:0000256" key="5">
    <source>
        <dbReference type="ARBA" id="ARBA00022723"/>
    </source>
</evidence>
<feature type="transmembrane region" description="Helical" evidence="17">
    <location>
        <begin position="267"/>
        <end position="285"/>
    </location>
</feature>
<dbReference type="GO" id="GO:0043682">
    <property type="term" value="F:P-type divalent copper transporter activity"/>
    <property type="evidence" value="ECO:0007669"/>
    <property type="project" value="TreeGrafter"/>
</dbReference>
<proteinExistence type="inferred from homology"/>
<evidence type="ECO:0000256" key="7">
    <source>
        <dbReference type="ARBA" id="ARBA00022741"/>
    </source>
</evidence>
<name>A0AAF0J861_9BASI</name>
<keyword evidence="13" id="KW-0186">Copper</keyword>
<keyword evidence="8" id="KW-0187">Copper transport</keyword>
<accession>A0AAF0J861</accession>
<feature type="domain" description="HMA" evidence="18">
    <location>
        <begin position="1"/>
        <end position="58"/>
    </location>
</feature>
<dbReference type="PANTHER" id="PTHR43520:SF8">
    <property type="entry name" value="P-TYPE CU(+) TRANSPORTER"/>
    <property type="match status" value="1"/>
</dbReference>
<evidence type="ECO:0000256" key="2">
    <source>
        <dbReference type="ARBA" id="ARBA00012517"/>
    </source>
</evidence>
<keyword evidence="10" id="KW-0460">Magnesium</keyword>
<feature type="domain" description="HMA" evidence="18">
    <location>
        <begin position="70"/>
        <end position="135"/>
    </location>
</feature>
<dbReference type="PRINTS" id="PR00942">
    <property type="entry name" value="CUATPASEI"/>
</dbReference>
<evidence type="ECO:0000256" key="11">
    <source>
        <dbReference type="ARBA" id="ARBA00022967"/>
    </source>
</evidence>
<evidence type="ECO:0000313" key="20">
    <source>
        <dbReference type="Proteomes" id="UP001219933"/>
    </source>
</evidence>
<dbReference type="GO" id="GO:0016887">
    <property type="term" value="F:ATP hydrolysis activity"/>
    <property type="evidence" value="ECO:0007669"/>
    <property type="project" value="InterPro"/>
</dbReference>
<evidence type="ECO:0000256" key="15">
    <source>
        <dbReference type="ARBA" id="ARBA00023136"/>
    </source>
</evidence>
<evidence type="ECO:0000256" key="3">
    <source>
        <dbReference type="ARBA" id="ARBA00022448"/>
    </source>
</evidence>
<evidence type="ECO:0000256" key="10">
    <source>
        <dbReference type="ARBA" id="ARBA00022842"/>
    </source>
</evidence>
<dbReference type="InterPro" id="IPR023214">
    <property type="entry name" value="HAD_sf"/>
</dbReference>
<feature type="transmembrane region" description="Helical" evidence="17">
    <location>
        <begin position="535"/>
        <end position="557"/>
    </location>
</feature>
<gene>
    <name evidence="19" type="primary">CCC2</name>
    <name evidence="19" type="ORF">MCUN1_003652</name>
</gene>
<comment type="similarity">
    <text evidence="17">Belongs to the cation transport ATPase (P-type) (TC 3.A.3) family. Type IB subfamily.</text>
</comment>
<dbReference type="Gene3D" id="2.70.150.10">
    <property type="entry name" value="Calcium-transporting ATPase, cytoplasmic transduction domain A"/>
    <property type="match status" value="1"/>
</dbReference>
<dbReference type="NCBIfam" id="TIGR01525">
    <property type="entry name" value="ATPase-IB_hvy"/>
    <property type="match status" value="1"/>
</dbReference>
<dbReference type="InterPro" id="IPR006121">
    <property type="entry name" value="HMA_dom"/>
</dbReference>
<dbReference type="Pfam" id="PF00122">
    <property type="entry name" value="E1-E2_ATPase"/>
    <property type="match status" value="1"/>
</dbReference>
<keyword evidence="15 17" id="KW-0472">Membrane</keyword>
<dbReference type="SUPFAM" id="SSF55008">
    <property type="entry name" value="HMA, heavy metal-associated domain"/>
    <property type="match status" value="3"/>
</dbReference>
<evidence type="ECO:0000256" key="14">
    <source>
        <dbReference type="ARBA" id="ARBA00023065"/>
    </source>
</evidence>
<protein>
    <recommendedName>
        <fullName evidence="2">P-type Cu(+) transporter</fullName>
        <ecNumber evidence="2">7.2.2.8</ecNumber>
    </recommendedName>
    <alternativeName>
        <fullName evidence="16">Cu(2+)-ATPase</fullName>
    </alternativeName>
</protein>
<dbReference type="InterPro" id="IPR044492">
    <property type="entry name" value="P_typ_ATPase_HD_dom"/>
</dbReference>